<dbReference type="InterPro" id="IPR011531">
    <property type="entry name" value="HCO3_transpt-like_TM_dom"/>
</dbReference>
<organism evidence="13 14">
    <name type="scientific">Clonorchis sinensis</name>
    <name type="common">Chinese liver fluke</name>
    <dbReference type="NCBI Taxonomy" id="79923"/>
    <lineage>
        <taxon>Eukaryota</taxon>
        <taxon>Metazoa</taxon>
        <taxon>Spiralia</taxon>
        <taxon>Lophotrochozoa</taxon>
        <taxon>Platyhelminthes</taxon>
        <taxon>Trematoda</taxon>
        <taxon>Digenea</taxon>
        <taxon>Opisthorchiida</taxon>
        <taxon>Opisthorchiata</taxon>
        <taxon>Opisthorchiidae</taxon>
        <taxon>Clonorchis</taxon>
    </lineage>
</organism>
<feature type="domain" description="Band 3 cytoplasmic" evidence="12">
    <location>
        <begin position="83"/>
        <end position="372"/>
    </location>
</feature>
<evidence type="ECO:0000256" key="5">
    <source>
        <dbReference type="ARBA" id="ARBA00022692"/>
    </source>
</evidence>
<feature type="domain" description="Bicarbonate transporter-like transmembrane" evidence="11">
    <location>
        <begin position="483"/>
        <end position="643"/>
    </location>
</feature>
<evidence type="ECO:0000256" key="2">
    <source>
        <dbReference type="ARBA" id="ARBA00010993"/>
    </source>
</evidence>
<dbReference type="GO" id="GO:0005886">
    <property type="term" value="C:plasma membrane"/>
    <property type="evidence" value="ECO:0007669"/>
    <property type="project" value="UniProtKB-SubCell"/>
</dbReference>
<keyword evidence="5 10" id="KW-0812">Transmembrane</keyword>
<evidence type="ECO:0000256" key="7">
    <source>
        <dbReference type="ARBA" id="ARBA00023065"/>
    </source>
</evidence>
<dbReference type="Gene3D" id="3.40.930.10">
    <property type="entry name" value="Mannitol-specific EII, Chain A"/>
    <property type="match status" value="1"/>
</dbReference>
<evidence type="ECO:0000256" key="8">
    <source>
        <dbReference type="ARBA" id="ARBA00023136"/>
    </source>
</evidence>
<sequence length="1055" mass="117958">MVIGIVNSFPTIVSFHIMLAYSYSEDGDSDSSSATPTDGRMFFIESTTPMFIEVQELVARVYGGMQFGDEIFANPVLAHTRVLWLETARWVNFEQNYDEVEQRFNEAHVSPMKFTRLAQFTEEIKRHCVIIETDASTLGGALTELADHAHATNCVTSREQYDVLRAILLSERWHPEVKGRISDSAEFEQYWNGVFRNPINTASSGSTQSPVRRFTIAISRAATTTHLSSARVCEQTKSTGYTALTLLLSLHNQPAHPYHRFNQALTDCLEADAEACTVLCGTINFLTKPLIALIRSKRTITNSCISEVNVPVRFIFSYLGPPSNEFKYTKLGRVFAVMMSNSIFRAAVYDAKTTSDLIKSVDLFMTDALVMPLARHPHPEALAGMVRQIEAYKREGAYGREPERLERSTSMSKRPSQPDFPFDAGSRKFSALDMATQEGALTQMDATQRGSISAKERVPTRKRCLNDFCPPYVDFARGFRPWFNRFPSDFKDAVKKDNVGIVFGSVLFLYFVNLAPAITFAAILNSQVDKGFTVSVTLVSTGVYLIVFTLLAGQPLAFIGITGPMFILETSLASIAKTAGLPLMQLRFWTSIYCAVCGFFFIALNASVLANQIRRSVEEVFNAFIAFFFLLKALFTMFRLIPYESPSSTDVVSQLSYKTRMAIAGATLFLAFIKLQFCLILARIKGGNYFRRIIRKLLGALNVPLGMVLIAVLNQIFFLGFELPMVNIPPSNQINVSRWVNFPNYDLLNLYPGNAVGLVHGVGFAIGFTMSIIVFTEAALNGITAMKNKAVKPNVFVIDLFLLTIIFPLVSGLMGWPFVSGATVRTMSNLVALVKLDHAPAPGMPHSAQRVTLKRFERSRLCFHVLVAVNSGLLMANSMPKNDYIRIYTKNSSFLRSHHSRLNSPAVLLDKTAEKVMEKAHIGEAKLMWPSAVRYRFCVLNSRSGAKDESITSQAIGCKWLVRAYVNVGERDCHLLIGSVTEKRSERLRMEQKDCVFVCSDTKFLREIGMSFRCPISVSNRPSYPKELNPTVNYRCRITIISITPGRREANHPTL</sequence>
<evidence type="ECO:0000259" key="11">
    <source>
        <dbReference type="Pfam" id="PF00955"/>
    </source>
</evidence>
<protein>
    <submittedName>
        <fullName evidence="13">Anion exchange protein 2</fullName>
    </submittedName>
</protein>
<feature type="compositionally biased region" description="Basic and acidic residues" evidence="9">
    <location>
        <begin position="397"/>
        <end position="407"/>
    </location>
</feature>
<dbReference type="Pfam" id="PF00955">
    <property type="entry name" value="HCO3_cotransp"/>
    <property type="match status" value="2"/>
</dbReference>
<dbReference type="Proteomes" id="UP000008909">
    <property type="component" value="Unassembled WGS sequence"/>
</dbReference>
<accession>G7YTH9</accession>
<keyword evidence="14" id="KW-1185">Reference proteome</keyword>
<feature type="transmembrane region" description="Helical" evidence="10">
    <location>
        <begin position="703"/>
        <end position="721"/>
    </location>
</feature>
<name>G7YTH9_CLOSI</name>
<dbReference type="GO" id="GO:0008509">
    <property type="term" value="F:monoatomic anion transmembrane transporter activity"/>
    <property type="evidence" value="ECO:0007669"/>
    <property type="project" value="InterPro"/>
</dbReference>
<dbReference type="PANTHER" id="PTHR11453">
    <property type="entry name" value="ANION EXCHANGE PROTEIN"/>
    <property type="match status" value="1"/>
</dbReference>
<dbReference type="GO" id="GO:0015701">
    <property type="term" value="P:bicarbonate transport"/>
    <property type="evidence" value="ECO:0007669"/>
    <property type="project" value="TreeGrafter"/>
</dbReference>
<feature type="transmembrane region" description="Helical" evidence="10">
    <location>
        <begin position="661"/>
        <end position="682"/>
    </location>
</feature>
<keyword evidence="8 10" id="KW-0472">Membrane</keyword>
<evidence type="ECO:0000256" key="9">
    <source>
        <dbReference type="SAM" id="MobiDB-lite"/>
    </source>
</evidence>
<dbReference type="AlphaFoldDB" id="G7YTH9"/>
<comment type="subcellular location">
    <subcellularLocation>
        <location evidence="1">Cell membrane</location>
        <topology evidence="1">Multi-pass membrane protein</topology>
    </subcellularLocation>
</comment>
<dbReference type="InterPro" id="IPR016152">
    <property type="entry name" value="PTrfase/Anion_transptr"/>
</dbReference>
<keyword evidence="3" id="KW-0813">Transport</keyword>
<reference key="2">
    <citation type="submission" date="2011-10" db="EMBL/GenBank/DDBJ databases">
        <title>The genome and transcriptome sequence of Clonorchis sinensis provide insights into the carcinogenic liver fluke.</title>
        <authorList>
            <person name="Wang X."/>
            <person name="Huang Y."/>
            <person name="Chen W."/>
            <person name="Liu H."/>
            <person name="Guo L."/>
            <person name="Chen Y."/>
            <person name="Luo F."/>
            <person name="Zhou W."/>
            <person name="Sun J."/>
            <person name="Mao Q."/>
            <person name="Liang P."/>
            <person name="Zhou C."/>
            <person name="Tian Y."/>
            <person name="Men J."/>
            <person name="Lv X."/>
            <person name="Huang L."/>
            <person name="Zhou J."/>
            <person name="Hu Y."/>
            <person name="Li R."/>
            <person name="Zhang F."/>
            <person name="Lei H."/>
            <person name="Li X."/>
            <person name="Hu X."/>
            <person name="Liang C."/>
            <person name="Xu J."/>
            <person name="Wu Z."/>
            <person name="Yu X."/>
        </authorList>
    </citation>
    <scope>NUCLEOTIDE SEQUENCE</scope>
    <source>
        <strain>Henan</strain>
    </source>
</reference>
<dbReference type="GO" id="GO:0005452">
    <property type="term" value="F:solute:inorganic anion antiporter activity"/>
    <property type="evidence" value="ECO:0007669"/>
    <property type="project" value="InterPro"/>
</dbReference>
<dbReference type="SUPFAM" id="SSF55804">
    <property type="entry name" value="Phoshotransferase/anion transport protein"/>
    <property type="match status" value="1"/>
</dbReference>
<dbReference type="GO" id="GO:0050801">
    <property type="term" value="P:monoatomic ion homeostasis"/>
    <property type="evidence" value="ECO:0007669"/>
    <property type="project" value="TreeGrafter"/>
</dbReference>
<dbReference type="Pfam" id="PF07565">
    <property type="entry name" value="Band_3_cyto"/>
    <property type="match status" value="1"/>
</dbReference>
<evidence type="ECO:0000256" key="4">
    <source>
        <dbReference type="ARBA" id="ARBA00022475"/>
    </source>
</evidence>
<keyword evidence="6 10" id="KW-1133">Transmembrane helix</keyword>
<dbReference type="InterPro" id="IPR013769">
    <property type="entry name" value="Band3_cytoplasmic_dom"/>
</dbReference>
<evidence type="ECO:0000256" key="1">
    <source>
        <dbReference type="ARBA" id="ARBA00004651"/>
    </source>
</evidence>
<dbReference type="EMBL" id="DF144198">
    <property type="protein sequence ID" value="GAA56259.1"/>
    <property type="molecule type" value="Genomic_DNA"/>
</dbReference>
<gene>
    <name evidence="13" type="ORF">CLF_110416</name>
</gene>
<feature type="transmembrane region" description="Helical" evidence="10">
    <location>
        <begin position="501"/>
        <end position="524"/>
    </location>
</feature>
<feature type="transmembrane region" description="Helical" evidence="10">
    <location>
        <begin position="755"/>
        <end position="775"/>
    </location>
</feature>
<evidence type="ECO:0000313" key="14">
    <source>
        <dbReference type="Proteomes" id="UP000008909"/>
    </source>
</evidence>
<feature type="non-terminal residue" evidence="13">
    <location>
        <position position="1055"/>
    </location>
</feature>
<feature type="transmembrane region" description="Helical" evidence="10">
    <location>
        <begin position="796"/>
        <end position="819"/>
    </location>
</feature>
<feature type="region of interest" description="Disordered" evidence="9">
    <location>
        <begin position="397"/>
        <end position="417"/>
    </location>
</feature>
<keyword evidence="7" id="KW-0406">Ion transport</keyword>
<evidence type="ECO:0000259" key="12">
    <source>
        <dbReference type="Pfam" id="PF07565"/>
    </source>
</evidence>
<feature type="transmembrane region" description="Helical" evidence="10">
    <location>
        <begin position="620"/>
        <end position="641"/>
    </location>
</feature>
<evidence type="ECO:0000256" key="3">
    <source>
        <dbReference type="ARBA" id="ARBA00022448"/>
    </source>
</evidence>
<dbReference type="PANTHER" id="PTHR11453:SF47">
    <property type="entry name" value="ANION EXCHANGE PROTEIN"/>
    <property type="match status" value="1"/>
</dbReference>
<reference evidence="13" key="1">
    <citation type="journal article" date="2011" name="Genome Biol.">
        <title>The draft genome of the carcinogenic human liver fluke Clonorchis sinensis.</title>
        <authorList>
            <person name="Wang X."/>
            <person name="Chen W."/>
            <person name="Huang Y."/>
            <person name="Sun J."/>
            <person name="Men J."/>
            <person name="Liu H."/>
            <person name="Luo F."/>
            <person name="Guo L."/>
            <person name="Lv X."/>
            <person name="Deng C."/>
            <person name="Zhou C."/>
            <person name="Fan Y."/>
            <person name="Li X."/>
            <person name="Huang L."/>
            <person name="Hu Y."/>
            <person name="Liang C."/>
            <person name="Hu X."/>
            <person name="Xu J."/>
            <person name="Yu X."/>
        </authorList>
    </citation>
    <scope>NUCLEOTIDE SEQUENCE [LARGE SCALE GENOMIC DNA]</scope>
    <source>
        <strain evidence="13">Henan</strain>
    </source>
</reference>
<feature type="transmembrane region" description="Helical" evidence="10">
    <location>
        <begin position="536"/>
        <end position="568"/>
    </location>
</feature>
<dbReference type="Gene3D" id="1.10.287.570">
    <property type="entry name" value="Helical hairpin bin"/>
    <property type="match status" value="1"/>
</dbReference>
<comment type="similarity">
    <text evidence="2">Belongs to the anion exchanger (TC 2.A.31) family.</text>
</comment>
<keyword evidence="4" id="KW-1003">Cell membrane</keyword>
<feature type="domain" description="Bicarbonate transporter-like transmembrane" evidence="11">
    <location>
        <begin position="666"/>
        <end position="869"/>
    </location>
</feature>
<feature type="transmembrane region" description="Helical" evidence="10">
    <location>
        <begin position="588"/>
        <end position="608"/>
    </location>
</feature>
<evidence type="ECO:0000313" key="13">
    <source>
        <dbReference type="EMBL" id="GAA56259.1"/>
    </source>
</evidence>
<evidence type="ECO:0000256" key="10">
    <source>
        <dbReference type="SAM" id="Phobius"/>
    </source>
</evidence>
<evidence type="ECO:0000256" key="6">
    <source>
        <dbReference type="ARBA" id="ARBA00022989"/>
    </source>
</evidence>
<proteinExistence type="inferred from homology"/>
<dbReference type="InterPro" id="IPR003020">
    <property type="entry name" value="HCO3_transpt_euk"/>
</dbReference>